<reference evidence="1 2" key="1">
    <citation type="submission" date="2019-03" db="EMBL/GenBank/DDBJ databases">
        <title>Genomic Encyclopedia of Archaeal and Bacterial Type Strains, Phase II (KMG-II): from individual species to whole genera.</title>
        <authorList>
            <person name="Goeker M."/>
        </authorList>
    </citation>
    <scope>NUCLEOTIDE SEQUENCE [LARGE SCALE GENOMIC DNA]</scope>
    <source>
        <strain evidence="1 2">DSM 19035</strain>
    </source>
</reference>
<evidence type="ECO:0000313" key="2">
    <source>
        <dbReference type="Proteomes" id="UP000295620"/>
    </source>
</evidence>
<dbReference type="Pfam" id="PF07166">
    <property type="entry name" value="DUF1398"/>
    <property type="match status" value="1"/>
</dbReference>
<dbReference type="InterPro" id="IPR036696">
    <property type="entry name" value="YdfO-like_sf"/>
</dbReference>
<evidence type="ECO:0000313" key="1">
    <source>
        <dbReference type="EMBL" id="TDQ09471.1"/>
    </source>
</evidence>
<proteinExistence type="predicted"/>
<keyword evidence="2" id="KW-1185">Reference proteome</keyword>
<name>A0A4R6SVQ9_9SPHI</name>
<dbReference type="Proteomes" id="UP000295620">
    <property type="component" value="Unassembled WGS sequence"/>
</dbReference>
<sequence length="129" mass="14729">MVTLKQIEEAHSEVKSGAGFPAYIKQIKELGVKYYEVFVEDGRTEFLTKDGDKITAPSKYDRLIITDKYHGEQFKEDLKAHQQGKTDYFAFCSSSAKLGIEKWVVDTKDMNCTYYSKTGDIVLVENIPQ</sequence>
<dbReference type="RefSeq" id="WP_133575551.1">
    <property type="nucleotide sequence ID" value="NZ_SNYC01000004.1"/>
</dbReference>
<dbReference type="Gene3D" id="3.30.1810.10">
    <property type="entry name" value="YdfO-like"/>
    <property type="match status" value="1"/>
</dbReference>
<comment type="caution">
    <text evidence="1">The sequence shown here is derived from an EMBL/GenBank/DDBJ whole genome shotgun (WGS) entry which is preliminary data.</text>
</comment>
<dbReference type="OrthoDB" id="1550456at2"/>
<dbReference type="InterPro" id="IPR009833">
    <property type="entry name" value="DUF1398"/>
</dbReference>
<accession>A0A4R6SVQ9</accession>
<gene>
    <name evidence="1" type="ORF">ATK78_1626</name>
</gene>
<dbReference type="EMBL" id="SNYC01000004">
    <property type="protein sequence ID" value="TDQ09471.1"/>
    <property type="molecule type" value="Genomic_DNA"/>
</dbReference>
<protein>
    <submittedName>
        <fullName evidence="1">Uncharacterized protein YbcV (DUF1398 family)</fullName>
    </submittedName>
</protein>
<dbReference type="AlphaFoldDB" id="A0A4R6SVQ9"/>
<dbReference type="SUPFAM" id="SSF160419">
    <property type="entry name" value="YdfO-like"/>
    <property type="match status" value="1"/>
</dbReference>
<organism evidence="1 2">
    <name type="scientific">Pedobacter metabolipauper</name>
    <dbReference type="NCBI Taxonomy" id="425513"/>
    <lineage>
        <taxon>Bacteria</taxon>
        <taxon>Pseudomonadati</taxon>
        <taxon>Bacteroidota</taxon>
        <taxon>Sphingobacteriia</taxon>
        <taxon>Sphingobacteriales</taxon>
        <taxon>Sphingobacteriaceae</taxon>
        <taxon>Pedobacter</taxon>
    </lineage>
</organism>